<evidence type="ECO:0000256" key="2">
    <source>
        <dbReference type="SAM" id="SignalP"/>
    </source>
</evidence>
<sequence length="627" mass="67780">MGHLARLASACAAAALLAMALPAAGASAADDTPRVDLRLLVVDDGQPATAAIRAELTGAGTPFTTVRLADSGRPRIDEAFLSDTVDGRPRAKYQGVVLPNDNPFGADSPEMDALAAYEKRFGIRQVDAYTYARPAVGLELAQDSGYIGPLDGRVAQVTAAGAAGPFKYLRGNVPFEDNDPSVNESYGYAAVPLAKQQDGATFTSLLDTAIPGSSARGSLIGEYQHDGRSELVVTFVYNEYQSQQRLVSRGIVEWLTQGVHLGASHNYFSIHVDDLFAADDRWDSDLNCTPGDVDCPGGTEPDTSPIRMTTDDAEHAKQWSQQRGIKIDFAYNGGGSVEYKAEHRGQDPLADKIVADQGAFRWINHTLTHAWLGCVQDLSVVPWKCQTDSSGKPRWTPRSEIVSQIQDNLDWAKKEGLAVEPHELVTGEHSGLSTTPQQPDDNPELAPSLTATGATWLGSDTSREKGQRKVGPALTVPRYPMNVFYNAGTAAEEVDEYNWIYGKKSDGGSGTCENSTTTTCLPEPLDTETGYASYIVPLEARIALGHVLGNDPRPHFMHQSNLAEERIGYHVLDKILDEYKSLFADSTPLVNPRMRDAGAELRERADWQRAVAAGQVTAYRIGSAVTV</sequence>
<feature type="non-terminal residue" evidence="3">
    <location>
        <position position="627"/>
    </location>
</feature>
<accession>A0ABR5J1I9</accession>
<gene>
    <name evidence="3" type="ORF">ADK38_26455</name>
</gene>
<name>A0ABR5J1I9_9ACTN</name>
<comment type="caution">
    <text evidence="3">The sequence shown here is derived from an EMBL/GenBank/DDBJ whole genome shotgun (WGS) entry which is preliminary data.</text>
</comment>
<keyword evidence="4" id="KW-1185">Reference proteome</keyword>
<reference evidence="3 4" key="1">
    <citation type="submission" date="2015-07" db="EMBL/GenBank/DDBJ databases">
        <authorList>
            <person name="Ju K.-S."/>
            <person name="Doroghazi J.R."/>
            <person name="Metcalf W.W."/>
        </authorList>
    </citation>
    <scope>NUCLEOTIDE SEQUENCE [LARGE SCALE GENOMIC DNA]</scope>
    <source>
        <strain evidence="3 4">NRRL B-3589</strain>
    </source>
</reference>
<organism evidence="3 4">
    <name type="scientific">Streptomyces varsoviensis</name>
    <dbReference type="NCBI Taxonomy" id="67373"/>
    <lineage>
        <taxon>Bacteria</taxon>
        <taxon>Bacillati</taxon>
        <taxon>Actinomycetota</taxon>
        <taxon>Actinomycetes</taxon>
        <taxon>Kitasatosporales</taxon>
        <taxon>Streptomycetaceae</taxon>
        <taxon>Streptomyces</taxon>
    </lineage>
</organism>
<evidence type="ECO:0000313" key="4">
    <source>
        <dbReference type="Proteomes" id="UP000037020"/>
    </source>
</evidence>
<proteinExistence type="predicted"/>
<feature type="signal peptide" evidence="2">
    <location>
        <begin position="1"/>
        <end position="28"/>
    </location>
</feature>
<dbReference type="EMBL" id="LGUT01002340">
    <property type="protein sequence ID" value="KOG87253.1"/>
    <property type="molecule type" value="Genomic_DNA"/>
</dbReference>
<feature type="region of interest" description="Disordered" evidence="1">
    <location>
        <begin position="428"/>
        <end position="449"/>
    </location>
</feature>
<dbReference type="Proteomes" id="UP000037020">
    <property type="component" value="Unassembled WGS sequence"/>
</dbReference>
<keyword evidence="2" id="KW-0732">Signal</keyword>
<feature type="compositionally biased region" description="Polar residues" evidence="1">
    <location>
        <begin position="431"/>
        <end position="440"/>
    </location>
</feature>
<feature type="chain" id="PRO_5045989040" evidence="2">
    <location>
        <begin position="29"/>
        <end position="627"/>
    </location>
</feature>
<evidence type="ECO:0000256" key="1">
    <source>
        <dbReference type="SAM" id="MobiDB-lite"/>
    </source>
</evidence>
<evidence type="ECO:0000313" key="3">
    <source>
        <dbReference type="EMBL" id="KOG87253.1"/>
    </source>
</evidence>
<protein>
    <submittedName>
        <fullName evidence="3">Uncharacterized protein</fullName>
    </submittedName>
</protein>